<protein>
    <submittedName>
        <fullName evidence="1">Uncharacterized protein</fullName>
    </submittedName>
</protein>
<gene>
    <name evidence="1" type="ORF">WQE_15779</name>
</gene>
<dbReference type="Proteomes" id="UP000004980">
    <property type="component" value="Unassembled WGS sequence"/>
</dbReference>
<reference evidence="1 2" key="1">
    <citation type="journal article" date="2012" name="J. Bacteriol.">
        <title>Draft Genome Sequence of the Soil Bacterium Burkholderia terrae Strain BS001, Which Interacts with Fungal Surface Structures.</title>
        <authorList>
            <person name="Nazir R."/>
            <person name="Hansen M.A."/>
            <person name="Sorensen S."/>
            <person name="van Elsas J.D."/>
        </authorList>
    </citation>
    <scope>NUCLEOTIDE SEQUENCE [LARGE SCALE GENOMIC DNA]</scope>
    <source>
        <strain evidence="1 2">BS001</strain>
    </source>
</reference>
<sequence>MERLVTLHDASTIAAMIIEPVTGSTNAVKWLRTRRIRYQAAFSS</sequence>
<accession>A0ABP2PQJ8</accession>
<evidence type="ECO:0000313" key="2">
    <source>
        <dbReference type="Proteomes" id="UP000004980"/>
    </source>
</evidence>
<comment type="caution">
    <text evidence="1">The sequence shown here is derived from an EMBL/GenBank/DDBJ whole genome shotgun (WGS) entry which is preliminary data.</text>
</comment>
<dbReference type="EMBL" id="AKAU01000083">
    <property type="protein sequence ID" value="EIN00107.1"/>
    <property type="molecule type" value="Genomic_DNA"/>
</dbReference>
<evidence type="ECO:0000313" key="1">
    <source>
        <dbReference type="EMBL" id="EIN00107.1"/>
    </source>
</evidence>
<organism evidence="1 2">
    <name type="scientific">Paraburkholderia hospita</name>
    <dbReference type="NCBI Taxonomy" id="169430"/>
    <lineage>
        <taxon>Bacteria</taxon>
        <taxon>Pseudomonadati</taxon>
        <taxon>Pseudomonadota</taxon>
        <taxon>Betaproteobacteria</taxon>
        <taxon>Burkholderiales</taxon>
        <taxon>Burkholderiaceae</taxon>
        <taxon>Paraburkholderia</taxon>
    </lineage>
</organism>
<name>A0ABP2PQJ8_9BURK</name>
<keyword evidence="2" id="KW-1185">Reference proteome</keyword>
<proteinExistence type="predicted"/>